<sequence>MTPSLIFCVAVEVSRMGTLLRDAWEPLHAQGQNASFERASSFEDSA</sequence>
<evidence type="ECO:0000313" key="2">
    <source>
        <dbReference type="Proteomes" id="UP000525389"/>
    </source>
</evidence>
<comment type="caution">
    <text evidence="1">The sequence shown here is derived from an EMBL/GenBank/DDBJ whole genome shotgun (WGS) entry which is preliminary data.</text>
</comment>
<protein>
    <submittedName>
        <fullName evidence="1">Uncharacterized protein</fullName>
    </submittedName>
</protein>
<dbReference type="AlphaFoldDB" id="A0A7W8GE97"/>
<gene>
    <name evidence="1" type="ORF">HNQ09_001408</name>
</gene>
<organism evidence="1 2">
    <name type="scientific">Deinococcus budaensis</name>
    <dbReference type="NCBI Taxonomy" id="1665626"/>
    <lineage>
        <taxon>Bacteria</taxon>
        <taxon>Thermotogati</taxon>
        <taxon>Deinococcota</taxon>
        <taxon>Deinococci</taxon>
        <taxon>Deinococcales</taxon>
        <taxon>Deinococcaceae</taxon>
        <taxon>Deinococcus</taxon>
    </lineage>
</organism>
<reference evidence="1 2" key="1">
    <citation type="submission" date="2020-08" db="EMBL/GenBank/DDBJ databases">
        <title>Genomic Encyclopedia of Type Strains, Phase IV (KMG-IV): sequencing the most valuable type-strain genomes for metagenomic binning, comparative biology and taxonomic classification.</title>
        <authorList>
            <person name="Goeker M."/>
        </authorList>
    </citation>
    <scope>NUCLEOTIDE SEQUENCE [LARGE SCALE GENOMIC DNA]</scope>
    <source>
        <strain evidence="1 2">DSM 101791</strain>
    </source>
</reference>
<evidence type="ECO:0000313" key="1">
    <source>
        <dbReference type="EMBL" id="MBB5233970.1"/>
    </source>
</evidence>
<name>A0A7W8GE97_9DEIO</name>
<keyword evidence="2" id="KW-1185">Reference proteome</keyword>
<dbReference type="EMBL" id="JACHFN010000004">
    <property type="protein sequence ID" value="MBB5233970.1"/>
    <property type="molecule type" value="Genomic_DNA"/>
</dbReference>
<accession>A0A7W8GE97</accession>
<dbReference type="Proteomes" id="UP000525389">
    <property type="component" value="Unassembled WGS sequence"/>
</dbReference>
<dbReference type="RefSeq" id="WP_184027211.1">
    <property type="nucleotide sequence ID" value="NZ_JACHFN010000004.1"/>
</dbReference>
<proteinExistence type="predicted"/>